<name>A0A9D3WA31_9ROSI</name>
<dbReference type="EMBL" id="JAIQCV010000002">
    <property type="protein sequence ID" value="KAH1120416.1"/>
    <property type="molecule type" value="Genomic_DNA"/>
</dbReference>
<proteinExistence type="predicted"/>
<evidence type="ECO:0000313" key="2">
    <source>
        <dbReference type="Proteomes" id="UP000828251"/>
    </source>
</evidence>
<sequence>MKEWTIMAAHAVAGDGMSRLEVGYWVEEAPLLATSIAAARGVFFFLLPRFIWSQASLHRLFAAGLMTYVGGGSLG</sequence>
<dbReference type="Proteomes" id="UP000828251">
    <property type="component" value="Unassembled WGS sequence"/>
</dbReference>
<organism evidence="1 2">
    <name type="scientific">Gossypium stocksii</name>
    <dbReference type="NCBI Taxonomy" id="47602"/>
    <lineage>
        <taxon>Eukaryota</taxon>
        <taxon>Viridiplantae</taxon>
        <taxon>Streptophyta</taxon>
        <taxon>Embryophyta</taxon>
        <taxon>Tracheophyta</taxon>
        <taxon>Spermatophyta</taxon>
        <taxon>Magnoliopsida</taxon>
        <taxon>eudicotyledons</taxon>
        <taxon>Gunneridae</taxon>
        <taxon>Pentapetalae</taxon>
        <taxon>rosids</taxon>
        <taxon>malvids</taxon>
        <taxon>Malvales</taxon>
        <taxon>Malvaceae</taxon>
        <taxon>Malvoideae</taxon>
        <taxon>Gossypium</taxon>
    </lineage>
</organism>
<dbReference type="AlphaFoldDB" id="A0A9D3WA31"/>
<protein>
    <submittedName>
        <fullName evidence="1">Uncharacterized protein</fullName>
    </submittedName>
</protein>
<accession>A0A9D3WA31</accession>
<gene>
    <name evidence="1" type="ORF">J1N35_003576</name>
</gene>
<evidence type="ECO:0000313" key="1">
    <source>
        <dbReference type="EMBL" id="KAH1120416.1"/>
    </source>
</evidence>
<reference evidence="1 2" key="1">
    <citation type="journal article" date="2021" name="Plant Biotechnol. J.">
        <title>Multi-omics assisted identification of the key and species-specific regulatory components of drought-tolerant mechanisms in Gossypium stocksii.</title>
        <authorList>
            <person name="Yu D."/>
            <person name="Ke L."/>
            <person name="Zhang D."/>
            <person name="Wu Y."/>
            <person name="Sun Y."/>
            <person name="Mei J."/>
            <person name="Sun J."/>
            <person name="Sun Y."/>
        </authorList>
    </citation>
    <scope>NUCLEOTIDE SEQUENCE [LARGE SCALE GENOMIC DNA]</scope>
    <source>
        <strain evidence="2">cv. E1</strain>
        <tissue evidence="1">Leaf</tissue>
    </source>
</reference>
<comment type="caution">
    <text evidence="1">The sequence shown here is derived from an EMBL/GenBank/DDBJ whole genome shotgun (WGS) entry which is preliminary data.</text>
</comment>
<keyword evidence="2" id="KW-1185">Reference proteome</keyword>